<evidence type="ECO:0000259" key="12">
    <source>
        <dbReference type="PROSITE" id="PS50109"/>
    </source>
</evidence>
<dbReference type="Pfam" id="PF00672">
    <property type="entry name" value="HAMP"/>
    <property type="match status" value="1"/>
</dbReference>
<dbReference type="InterPro" id="IPR050428">
    <property type="entry name" value="TCS_sensor_his_kinase"/>
</dbReference>
<keyword evidence="7" id="KW-0418">Kinase</keyword>
<evidence type="ECO:0000313" key="15">
    <source>
        <dbReference type="Proteomes" id="UP001196509"/>
    </source>
</evidence>
<keyword evidence="6 11" id="KW-0812">Transmembrane</keyword>
<evidence type="ECO:0000256" key="11">
    <source>
        <dbReference type="SAM" id="Phobius"/>
    </source>
</evidence>
<dbReference type="PRINTS" id="PR00344">
    <property type="entry name" value="BCTRLSENSOR"/>
</dbReference>
<evidence type="ECO:0000256" key="9">
    <source>
        <dbReference type="ARBA" id="ARBA00023012"/>
    </source>
</evidence>
<keyword evidence="15" id="KW-1185">Reference proteome</keyword>
<feature type="domain" description="Histidine kinase" evidence="12">
    <location>
        <begin position="138"/>
        <end position="349"/>
    </location>
</feature>
<dbReference type="CDD" id="cd00082">
    <property type="entry name" value="HisKA"/>
    <property type="match status" value="1"/>
</dbReference>
<evidence type="ECO:0000256" key="4">
    <source>
        <dbReference type="ARBA" id="ARBA00022553"/>
    </source>
</evidence>
<evidence type="ECO:0000256" key="7">
    <source>
        <dbReference type="ARBA" id="ARBA00022777"/>
    </source>
</evidence>
<evidence type="ECO:0000259" key="13">
    <source>
        <dbReference type="PROSITE" id="PS50885"/>
    </source>
</evidence>
<dbReference type="InterPro" id="IPR004358">
    <property type="entry name" value="Sig_transdc_His_kin-like_C"/>
</dbReference>
<dbReference type="CDD" id="cd00075">
    <property type="entry name" value="HATPase"/>
    <property type="match status" value="1"/>
</dbReference>
<dbReference type="SMART" id="SM00388">
    <property type="entry name" value="HisKA"/>
    <property type="match status" value="1"/>
</dbReference>
<feature type="domain" description="HAMP" evidence="13">
    <location>
        <begin position="76"/>
        <end position="130"/>
    </location>
</feature>
<accession>A0AAE2ZQK8</accession>
<dbReference type="Pfam" id="PF00512">
    <property type="entry name" value="HisKA"/>
    <property type="match status" value="1"/>
</dbReference>
<evidence type="ECO:0000256" key="6">
    <source>
        <dbReference type="ARBA" id="ARBA00022692"/>
    </source>
</evidence>
<dbReference type="SUPFAM" id="SSF158472">
    <property type="entry name" value="HAMP domain-like"/>
    <property type="match status" value="1"/>
</dbReference>
<dbReference type="CDD" id="cd06225">
    <property type="entry name" value="HAMP"/>
    <property type="match status" value="1"/>
</dbReference>
<dbReference type="SUPFAM" id="SSF47384">
    <property type="entry name" value="Homodimeric domain of signal transducing histidine kinase"/>
    <property type="match status" value="1"/>
</dbReference>
<dbReference type="InterPro" id="IPR003594">
    <property type="entry name" value="HATPase_dom"/>
</dbReference>
<evidence type="ECO:0000256" key="10">
    <source>
        <dbReference type="ARBA" id="ARBA00023136"/>
    </source>
</evidence>
<keyword evidence="10 11" id="KW-0472">Membrane</keyword>
<dbReference type="InterPro" id="IPR003661">
    <property type="entry name" value="HisK_dim/P_dom"/>
</dbReference>
<dbReference type="EMBL" id="JAICBX010000003">
    <property type="protein sequence ID" value="MBW8638940.1"/>
    <property type="molecule type" value="Genomic_DNA"/>
</dbReference>
<dbReference type="InterPro" id="IPR036097">
    <property type="entry name" value="HisK_dim/P_sf"/>
</dbReference>
<dbReference type="AlphaFoldDB" id="A0AAE2ZQK8"/>
<comment type="catalytic activity">
    <reaction evidence="1">
        <text>ATP + protein L-histidine = ADP + protein N-phospho-L-histidine.</text>
        <dbReference type="EC" id="2.7.13.3"/>
    </reaction>
</comment>
<dbReference type="InterPro" id="IPR036890">
    <property type="entry name" value="HATPase_C_sf"/>
</dbReference>
<dbReference type="SUPFAM" id="SSF55874">
    <property type="entry name" value="ATPase domain of HSP90 chaperone/DNA topoisomerase II/histidine kinase"/>
    <property type="match status" value="1"/>
</dbReference>
<name>A0AAE2ZQK8_9HYPH</name>
<dbReference type="GO" id="GO:0000155">
    <property type="term" value="F:phosphorelay sensor kinase activity"/>
    <property type="evidence" value="ECO:0007669"/>
    <property type="project" value="InterPro"/>
</dbReference>
<dbReference type="Proteomes" id="UP001196509">
    <property type="component" value="Unassembled WGS sequence"/>
</dbReference>
<dbReference type="GO" id="GO:0005886">
    <property type="term" value="C:plasma membrane"/>
    <property type="evidence" value="ECO:0007669"/>
    <property type="project" value="TreeGrafter"/>
</dbReference>
<dbReference type="SMART" id="SM00387">
    <property type="entry name" value="HATPase_c"/>
    <property type="match status" value="1"/>
</dbReference>
<proteinExistence type="predicted"/>
<keyword evidence="9" id="KW-0902">Two-component regulatory system</keyword>
<evidence type="ECO:0000256" key="8">
    <source>
        <dbReference type="ARBA" id="ARBA00022989"/>
    </source>
</evidence>
<reference evidence="14" key="1">
    <citation type="submission" date="2021-08" db="EMBL/GenBank/DDBJ databases">
        <title>Hoeflea bacterium WL0058 sp. nov., isolated from the sediment.</title>
        <authorList>
            <person name="Wang L."/>
            <person name="Zhang D."/>
        </authorList>
    </citation>
    <scope>NUCLEOTIDE SEQUENCE</scope>
    <source>
        <strain evidence="14">WL0058</strain>
    </source>
</reference>
<evidence type="ECO:0000256" key="2">
    <source>
        <dbReference type="ARBA" id="ARBA00004370"/>
    </source>
</evidence>
<dbReference type="InterPro" id="IPR005467">
    <property type="entry name" value="His_kinase_dom"/>
</dbReference>
<sequence length="349" mass="38265">MPRRGVSTQILISMAAVSVFSSIVGYLFVYLAYVVAEEYVSNFQGWLPFEIEFSVLLLSIVPALMLTGWIAIRLTRRILAPLNSLATGAQRIAAGDLSARADPGDLPLSETALLISDFNTMASRLQDMTNNLITWNAAIAHELRTPLTILCGKIQGVVDGVIVADERLFHSLLLQINSLGRLVDDLRVVSLSESGHLDLRKDRMDLSEQIGSVIEVVRAPLIESGFRLETNLVDIEIFADGDRIRQALHALLENVRRYAVPGLLNIETLRLNNNILIRVEDSGPGLAPEFVKRAFEPFERADPSRSRHNGGSGLGLSVVRVIAEGHGGESSYRRSSRGGSIFEISLPLT</sequence>
<dbReference type="Gene3D" id="3.30.565.10">
    <property type="entry name" value="Histidine kinase-like ATPase, C-terminal domain"/>
    <property type="match status" value="1"/>
</dbReference>
<dbReference type="PROSITE" id="PS50109">
    <property type="entry name" value="HIS_KIN"/>
    <property type="match status" value="1"/>
</dbReference>
<protein>
    <recommendedName>
        <fullName evidence="3">histidine kinase</fullName>
        <ecNumber evidence="3">2.7.13.3</ecNumber>
    </recommendedName>
</protein>
<feature type="transmembrane region" description="Helical" evidence="11">
    <location>
        <begin position="53"/>
        <end position="72"/>
    </location>
</feature>
<keyword evidence="8 11" id="KW-1133">Transmembrane helix</keyword>
<dbReference type="Gene3D" id="1.10.287.130">
    <property type="match status" value="1"/>
</dbReference>
<evidence type="ECO:0000313" key="14">
    <source>
        <dbReference type="EMBL" id="MBW8638940.1"/>
    </source>
</evidence>
<keyword evidence="4" id="KW-0597">Phosphoprotein</keyword>
<gene>
    <name evidence="14" type="ORF">K1W69_17220</name>
</gene>
<dbReference type="Pfam" id="PF02518">
    <property type="entry name" value="HATPase_c"/>
    <property type="match status" value="1"/>
</dbReference>
<evidence type="ECO:0000256" key="3">
    <source>
        <dbReference type="ARBA" id="ARBA00012438"/>
    </source>
</evidence>
<dbReference type="InterPro" id="IPR003660">
    <property type="entry name" value="HAMP_dom"/>
</dbReference>
<dbReference type="EC" id="2.7.13.3" evidence="3"/>
<dbReference type="Gene3D" id="6.10.340.10">
    <property type="match status" value="1"/>
</dbReference>
<evidence type="ECO:0000256" key="5">
    <source>
        <dbReference type="ARBA" id="ARBA00022679"/>
    </source>
</evidence>
<comment type="subcellular location">
    <subcellularLocation>
        <location evidence="2">Membrane</location>
    </subcellularLocation>
</comment>
<dbReference type="PANTHER" id="PTHR45436">
    <property type="entry name" value="SENSOR HISTIDINE KINASE YKOH"/>
    <property type="match status" value="1"/>
</dbReference>
<dbReference type="PANTHER" id="PTHR45436:SF5">
    <property type="entry name" value="SENSOR HISTIDINE KINASE TRCS"/>
    <property type="match status" value="1"/>
</dbReference>
<organism evidence="14 15">
    <name type="scientific">Flavimaribacter sediminis</name>
    <dbReference type="NCBI Taxonomy" id="2865987"/>
    <lineage>
        <taxon>Bacteria</taxon>
        <taxon>Pseudomonadati</taxon>
        <taxon>Pseudomonadota</taxon>
        <taxon>Alphaproteobacteria</taxon>
        <taxon>Hyphomicrobiales</taxon>
        <taxon>Rhizobiaceae</taxon>
        <taxon>Flavimaribacter</taxon>
    </lineage>
</organism>
<dbReference type="PROSITE" id="PS50885">
    <property type="entry name" value="HAMP"/>
    <property type="match status" value="1"/>
</dbReference>
<comment type="caution">
    <text evidence="14">The sequence shown here is derived from an EMBL/GenBank/DDBJ whole genome shotgun (WGS) entry which is preliminary data.</text>
</comment>
<feature type="transmembrane region" description="Helical" evidence="11">
    <location>
        <begin position="12"/>
        <end position="33"/>
    </location>
</feature>
<evidence type="ECO:0000256" key="1">
    <source>
        <dbReference type="ARBA" id="ARBA00000085"/>
    </source>
</evidence>
<dbReference type="SMART" id="SM00304">
    <property type="entry name" value="HAMP"/>
    <property type="match status" value="1"/>
</dbReference>
<keyword evidence="5" id="KW-0808">Transferase</keyword>